<dbReference type="RefSeq" id="WP_173814140.1">
    <property type="nucleotide sequence ID" value="NZ_JAAITX010000001.1"/>
</dbReference>
<dbReference type="SUPFAM" id="SSF55874">
    <property type="entry name" value="ATPase domain of HSP90 chaperone/DNA topoisomerase II/histidine kinase"/>
    <property type="match status" value="1"/>
</dbReference>
<feature type="transmembrane region" description="Helical" evidence="10">
    <location>
        <begin position="105"/>
        <end position="121"/>
    </location>
</feature>
<keyword evidence="5" id="KW-0547">Nucleotide-binding</keyword>
<evidence type="ECO:0000256" key="2">
    <source>
        <dbReference type="ARBA" id="ARBA00012438"/>
    </source>
</evidence>
<keyword evidence="10" id="KW-1133">Transmembrane helix</keyword>
<feature type="domain" description="Histidine kinase/HSP90-like ATPase" evidence="11">
    <location>
        <begin position="265"/>
        <end position="357"/>
    </location>
</feature>
<proteinExistence type="predicted"/>
<dbReference type="InterPro" id="IPR011712">
    <property type="entry name" value="Sig_transdc_His_kin_sub3_dim/P"/>
</dbReference>
<evidence type="ECO:0000313" key="14">
    <source>
        <dbReference type="Proteomes" id="UP000528555"/>
    </source>
</evidence>
<evidence type="ECO:0000256" key="1">
    <source>
        <dbReference type="ARBA" id="ARBA00000085"/>
    </source>
</evidence>
<dbReference type="EMBL" id="JAAITX010000001">
    <property type="protein sequence ID" value="NVH57435.1"/>
    <property type="molecule type" value="Genomic_DNA"/>
</dbReference>
<evidence type="ECO:0000256" key="7">
    <source>
        <dbReference type="ARBA" id="ARBA00022840"/>
    </source>
</evidence>
<dbReference type="Gene3D" id="3.30.565.10">
    <property type="entry name" value="Histidine kinase-like ATPase, C-terminal domain"/>
    <property type="match status" value="1"/>
</dbReference>
<dbReference type="PANTHER" id="PTHR24421:SF10">
    <property type="entry name" value="NITRATE_NITRITE SENSOR PROTEIN NARQ"/>
    <property type="match status" value="1"/>
</dbReference>
<dbReference type="EC" id="2.7.13.3" evidence="2"/>
<protein>
    <recommendedName>
        <fullName evidence="2">histidine kinase</fullName>
        <ecNumber evidence="2">2.7.13.3</ecNumber>
    </recommendedName>
</protein>
<keyword evidence="10" id="KW-0812">Transmembrane</keyword>
<evidence type="ECO:0000256" key="6">
    <source>
        <dbReference type="ARBA" id="ARBA00022777"/>
    </source>
</evidence>
<sequence>MGQFIEQGLLMLYSFIFLMRVPADMKFVAAFLVTLIYICLGNTIVSKRILTITTGLYLLAAVCFPDFLLFAPAVLYEMLKKGWGRAGIVLGIICAYFYVGRDVEIFVLLICGCGFACVLFYQSRKCEKLAEEYRKIRDDSMELNLKLKEKNQNLLKNQDYEIYTATLKERNRIAREIHDNVGHMLSRAILMVGAMKAVNREGNLEEPLEQLEGTLHTAMTSVRESVHDLYDDSVNLKEVLLSLTEANTFCPVSLSYDMGYVIPREVKYSFIAIVKEALSNIAKHSKADRVDIVVREHPGLYQLIIEDNGCGVKETDGEEKAGIGIRNMQDRVAALGGRIQITAEKGFSIYITVPKEGGSLDESCNC</sequence>
<keyword evidence="3" id="KW-0597">Phosphoprotein</keyword>
<dbReference type="InterPro" id="IPR036890">
    <property type="entry name" value="HATPase_C_sf"/>
</dbReference>
<evidence type="ECO:0000256" key="4">
    <source>
        <dbReference type="ARBA" id="ARBA00022679"/>
    </source>
</evidence>
<evidence type="ECO:0000259" key="11">
    <source>
        <dbReference type="SMART" id="SM00387"/>
    </source>
</evidence>
<dbReference type="GO" id="GO:0016020">
    <property type="term" value="C:membrane"/>
    <property type="evidence" value="ECO:0007669"/>
    <property type="project" value="InterPro"/>
</dbReference>
<evidence type="ECO:0000256" key="5">
    <source>
        <dbReference type="ARBA" id="ARBA00022741"/>
    </source>
</evidence>
<dbReference type="Pfam" id="PF07730">
    <property type="entry name" value="HisKA_3"/>
    <property type="match status" value="1"/>
</dbReference>
<dbReference type="Proteomes" id="UP000528555">
    <property type="component" value="Unassembled WGS sequence"/>
</dbReference>
<name>A0A850HBX0_9FIRM</name>
<feature type="coiled-coil region" evidence="9">
    <location>
        <begin position="126"/>
        <end position="153"/>
    </location>
</feature>
<keyword evidence="10" id="KW-0472">Membrane</keyword>
<dbReference type="GO" id="GO:0046983">
    <property type="term" value="F:protein dimerization activity"/>
    <property type="evidence" value="ECO:0007669"/>
    <property type="project" value="InterPro"/>
</dbReference>
<dbReference type="InterPro" id="IPR050482">
    <property type="entry name" value="Sensor_HK_TwoCompSys"/>
</dbReference>
<evidence type="ECO:0000256" key="9">
    <source>
        <dbReference type="SAM" id="Coils"/>
    </source>
</evidence>
<keyword evidence="6 13" id="KW-0418">Kinase</keyword>
<comment type="caution">
    <text evidence="13">The sequence shown here is derived from an EMBL/GenBank/DDBJ whole genome shotgun (WGS) entry which is preliminary data.</text>
</comment>
<organism evidence="13 14">
    <name type="scientific">Dorea phocaeensis</name>
    <dbReference type="NCBI Taxonomy" id="2040291"/>
    <lineage>
        <taxon>Bacteria</taxon>
        <taxon>Bacillati</taxon>
        <taxon>Bacillota</taxon>
        <taxon>Clostridia</taxon>
        <taxon>Lachnospirales</taxon>
        <taxon>Lachnospiraceae</taxon>
        <taxon>Dorea</taxon>
    </lineage>
</organism>
<comment type="catalytic activity">
    <reaction evidence="1">
        <text>ATP + protein L-histidine = ADP + protein N-phospho-L-histidine.</text>
        <dbReference type="EC" id="2.7.13.3"/>
    </reaction>
</comment>
<dbReference type="GO" id="GO:0000155">
    <property type="term" value="F:phosphorelay sensor kinase activity"/>
    <property type="evidence" value="ECO:0007669"/>
    <property type="project" value="InterPro"/>
</dbReference>
<keyword evidence="9" id="KW-0175">Coiled coil</keyword>
<evidence type="ECO:0000313" key="15">
    <source>
        <dbReference type="Proteomes" id="UP000701680"/>
    </source>
</evidence>
<feature type="transmembrane region" description="Helical" evidence="10">
    <location>
        <begin position="83"/>
        <end position="99"/>
    </location>
</feature>
<accession>A0A850HBX0</accession>
<keyword evidence="8" id="KW-0902">Two-component regulatory system</keyword>
<dbReference type="AlphaFoldDB" id="A0A850HBX0"/>
<keyword evidence="7" id="KW-0067">ATP-binding</keyword>
<dbReference type="InterPro" id="IPR003594">
    <property type="entry name" value="HATPase_dom"/>
</dbReference>
<dbReference type="CDD" id="cd16917">
    <property type="entry name" value="HATPase_UhpB-NarQ-NarX-like"/>
    <property type="match status" value="1"/>
</dbReference>
<dbReference type="EMBL" id="JAAIUO010000001">
    <property type="protein sequence ID" value="NSK13436.1"/>
    <property type="molecule type" value="Genomic_DNA"/>
</dbReference>
<evidence type="ECO:0000313" key="13">
    <source>
        <dbReference type="EMBL" id="NVH57435.1"/>
    </source>
</evidence>
<evidence type="ECO:0000256" key="10">
    <source>
        <dbReference type="SAM" id="Phobius"/>
    </source>
</evidence>
<gene>
    <name evidence="13" type="ORF">G5A66_01980</name>
    <name evidence="12" type="ORF">G5A75_00830</name>
</gene>
<evidence type="ECO:0000256" key="3">
    <source>
        <dbReference type="ARBA" id="ARBA00022553"/>
    </source>
</evidence>
<dbReference type="Proteomes" id="UP000701680">
    <property type="component" value="Unassembled WGS sequence"/>
</dbReference>
<reference evidence="13" key="2">
    <citation type="submission" date="2020-02" db="EMBL/GenBank/DDBJ databases">
        <authorList>
            <person name="Littmann E."/>
            <person name="Sorbara M."/>
        </authorList>
    </citation>
    <scope>NUCLEOTIDE SEQUENCE</scope>
    <source>
        <strain evidence="13">MSK.17.11</strain>
        <strain evidence="12">MSK.17.38</strain>
    </source>
</reference>
<feature type="transmembrane region" description="Helical" evidence="10">
    <location>
        <begin position="57"/>
        <end position="76"/>
    </location>
</feature>
<dbReference type="Gene3D" id="1.20.5.1930">
    <property type="match status" value="1"/>
</dbReference>
<dbReference type="GO" id="GO:0005524">
    <property type="term" value="F:ATP binding"/>
    <property type="evidence" value="ECO:0007669"/>
    <property type="project" value="UniProtKB-KW"/>
</dbReference>
<evidence type="ECO:0000256" key="8">
    <source>
        <dbReference type="ARBA" id="ARBA00023012"/>
    </source>
</evidence>
<dbReference type="SMART" id="SM00387">
    <property type="entry name" value="HATPase_c"/>
    <property type="match status" value="1"/>
</dbReference>
<keyword evidence="14" id="KW-1185">Reference proteome</keyword>
<reference evidence="14 15" key="1">
    <citation type="journal article" date="2020" name="Cell Host Microbe">
        <title>Functional and Genomic Variation between Human-Derived Isolates of Lachnospiraceae Reveals Inter- and Intra-Species Diversity.</title>
        <authorList>
            <person name="Sorbara M.T."/>
            <person name="Littmann E.R."/>
            <person name="Fontana E."/>
            <person name="Moody T.U."/>
            <person name="Kohout C.E."/>
            <person name="Gjonbalaj M."/>
            <person name="Eaton V."/>
            <person name="Seok R."/>
            <person name="Leiner I.M."/>
            <person name="Pamer E.G."/>
        </authorList>
    </citation>
    <scope>NUCLEOTIDE SEQUENCE [LARGE SCALE GENOMIC DNA]</scope>
    <source>
        <strain evidence="13 14">MSK.17.11</strain>
        <strain evidence="12 15">MSK.17.38</strain>
    </source>
</reference>
<dbReference type="Pfam" id="PF02518">
    <property type="entry name" value="HATPase_c"/>
    <property type="match status" value="1"/>
</dbReference>
<evidence type="ECO:0000313" key="12">
    <source>
        <dbReference type="EMBL" id="NSK13436.1"/>
    </source>
</evidence>
<keyword evidence="4" id="KW-0808">Transferase</keyword>
<dbReference type="PANTHER" id="PTHR24421">
    <property type="entry name" value="NITRATE/NITRITE SENSOR PROTEIN NARX-RELATED"/>
    <property type="match status" value="1"/>
</dbReference>
<feature type="transmembrane region" description="Helical" evidence="10">
    <location>
        <begin position="27"/>
        <end position="45"/>
    </location>
</feature>